<sequence length="308" mass="32822">MATAGQPLTTPDSGYQRIDVNTSNVTTNMGMGSIPESLNGSALYSGIGGYANFNVRTSKLRIISMGHPRGNTNAKIKINGNVVGSMSNYTASRTGYLLVFDTTFPNSQEMSVELVVDEEGEFEFDAIDIDEIGEFKPYSPVLVPTNLTATAGDSKVTLSWAAVTGATGYNVKRATTAGGPYTPIASNESGTSYVDSSVINGATYYYVVTAITADGESANSNEASATPAAVVTPPPTTGNKLLRVTVIDSSDHDYQLPIADIDAFVNWYMKHTSADTAGYMLTKKVGTQNSREYLAFDKIISFEVLELN</sequence>
<reference evidence="2 3" key="1">
    <citation type="submission" date="2017-04" db="EMBL/GenBank/DDBJ databases">
        <authorList>
            <person name="Afonso C.L."/>
            <person name="Miller P.J."/>
            <person name="Scott M.A."/>
            <person name="Spackman E."/>
            <person name="Goraichik I."/>
            <person name="Dimitrov K.M."/>
            <person name="Suarez D.L."/>
            <person name="Swayne D.E."/>
        </authorList>
    </citation>
    <scope>NUCLEOTIDE SEQUENCE [LARGE SCALE GENOMIC DNA]</scope>
    <source>
        <strain evidence="2 3">DSM 5090</strain>
    </source>
</reference>
<dbReference type="PROSITE" id="PS50853">
    <property type="entry name" value="FN3"/>
    <property type="match status" value="1"/>
</dbReference>
<dbReference type="RefSeq" id="WP_084578584.1">
    <property type="nucleotide sequence ID" value="NZ_CP155572.1"/>
</dbReference>
<dbReference type="InterPro" id="IPR036116">
    <property type="entry name" value="FN3_sf"/>
</dbReference>
<dbReference type="InterPro" id="IPR003961">
    <property type="entry name" value="FN3_dom"/>
</dbReference>
<dbReference type="EMBL" id="FWXI01000055">
    <property type="protein sequence ID" value="SMD17929.1"/>
    <property type="molecule type" value="Genomic_DNA"/>
</dbReference>
<dbReference type="Gene3D" id="2.60.40.10">
    <property type="entry name" value="Immunoglobulins"/>
    <property type="match status" value="1"/>
</dbReference>
<evidence type="ECO:0000259" key="1">
    <source>
        <dbReference type="PROSITE" id="PS50853"/>
    </source>
</evidence>
<dbReference type="CDD" id="cd00063">
    <property type="entry name" value="FN3"/>
    <property type="match status" value="1"/>
</dbReference>
<dbReference type="InterPro" id="IPR013783">
    <property type="entry name" value="Ig-like_fold"/>
</dbReference>
<dbReference type="SUPFAM" id="SSF49265">
    <property type="entry name" value="Fibronectin type III"/>
    <property type="match status" value="1"/>
</dbReference>
<protein>
    <recommendedName>
        <fullName evidence="1">Fibronectin type-III domain-containing protein</fullName>
    </recommendedName>
</protein>
<evidence type="ECO:0000313" key="3">
    <source>
        <dbReference type="Proteomes" id="UP000192738"/>
    </source>
</evidence>
<name>A0A1W2F7P8_9FIRM</name>
<gene>
    <name evidence="2" type="ORF">SAMN04488500_1554</name>
</gene>
<evidence type="ECO:0000313" key="2">
    <source>
        <dbReference type="EMBL" id="SMD17929.1"/>
    </source>
</evidence>
<keyword evidence="3" id="KW-1185">Reference proteome</keyword>
<feature type="domain" description="Fibronectin type-III" evidence="1">
    <location>
        <begin position="143"/>
        <end position="235"/>
    </location>
</feature>
<proteinExistence type="predicted"/>
<dbReference type="SMART" id="SM00060">
    <property type="entry name" value="FN3"/>
    <property type="match status" value="1"/>
</dbReference>
<dbReference type="Proteomes" id="UP000192738">
    <property type="component" value="Unassembled WGS sequence"/>
</dbReference>
<dbReference type="STRING" id="112901.SAMN04488500_1554"/>
<organism evidence="2 3">
    <name type="scientific">Sporomusa malonica</name>
    <dbReference type="NCBI Taxonomy" id="112901"/>
    <lineage>
        <taxon>Bacteria</taxon>
        <taxon>Bacillati</taxon>
        <taxon>Bacillota</taxon>
        <taxon>Negativicutes</taxon>
        <taxon>Selenomonadales</taxon>
        <taxon>Sporomusaceae</taxon>
        <taxon>Sporomusa</taxon>
    </lineage>
</organism>
<dbReference type="AlphaFoldDB" id="A0A1W2F7P8"/>
<dbReference type="OrthoDB" id="1681409at2"/>
<accession>A0A1W2F7P8</accession>